<gene>
    <name evidence="5" type="ORF">ABVT11_10095</name>
</gene>
<comment type="similarity">
    <text evidence="2">Belongs to the polysaccharide lyase 1 family.</text>
</comment>
<organism evidence="5 6">
    <name type="scientific">Uliginosibacterium paludis</name>
    <dbReference type="NCBI Taxonomy" id="1615952"/>
    <lineage>
        <taxon>Bacteria</taxon>
        <taxon>Pseudomonadati</taxon>
        <taxon>Pseudomonadota</taxon>
        <taxon>Betaproteobacteria</taxon>
        <taxon>Rhodocyclales</taxon>
        <taxon>Zoogloeaceae</taxon>
        <taxon>Uliginosibacterium</taxon>
    </lineage>
</organism>
<keyword evidence="1 2" id="KW-0456">Lyase</keyword>
<sequence>MQLVTLALVSLGLCAPVLAATPAEQVWRQAAPADGWAGAEGGTQGGSTAAADRVFRVKDIAGLRDALGGNDSAPRIVVIEGLIDATGGEAFSSPEDQARRVLVRVPSNTTLIGADKSAGFVNANLMLKGVDNVILRNFSIETPWDAFPVWDPKDGPAGHWNSEYDGVTIDNARHVWVDHVLITDGRHTDDQNGMANGQEVQHHDGSLDVKKASDFITISWSVFRLHDKNNLIGHSDKSSADAGHLRITFHHNLFDNITQRAPRVRYGQVHLYNNVHTGSKTHAVYPHQYSHGLGVESSLISEANVFDIEGAKDVCDIVKAFGGTRYEDRGSLINGKPMDLTPVCKNFGDGLQPAGWKPPYAYTLDKPEGLAGAVKAGAGPR</sequence>
<dbReference type="SUPFAM" id="SSF51126">
    <property type="entry name" value="Pectin lyase-like"/>
    <property type="match status" value="1"/>
</dbReference>
<protein>
    <recommendedName>
        <fullName evidence="4">Pectate lyase domain-containing protein</fullName>
    </recommendedName>
</protein>
<proteinExistence type="inferred from homology"/>
<evidence type="ECO:0000313" key="6">
    <source>
        <dbReference type="Proteomes" id="UP001548590"/>
    </source>
</evidence>
<dbReference type="InterPro" id="IPR045032">
    <property type="entry name" value="PEL"/>
</dbReference>
<dbReference type="SMART" id="SM00656">
    <property type="entry name" value="Amb_all"/>
    <property type="match status" value="1"/>
</dbReference>
<evidence type="ECO:0000256" key="1">
    <source>
        <dbReference type="ARBA" id="ARBA00023239"/>
    </source>
</evidence>
<feature type="signal peptide" evidence="3">
    <location>
        <begin position="1"/>
        <end position="19"/>
    </location>
</feature>
<dbReference type="PANTHER" id="PTHR31683:SF18">
    <property type="entry name" value="PECTATE LYASE 21-RELATED"/>
    <property type="match status" value="1"/>
</dbReference>
<keyword evidence="6" id="KW-1185">Reference proteome</keyword>
<keyword evidence="3" id="KW-0732">Signal</keyword>
<comment type="subcellular location">
    <subcellularLocation>
        <location evidence="2">Secreted</location>
    </subcellularLocation>
</comment>
<dbReference type="EMBL" id="JBEWLZ010000004">
    <property type="protein sequence ID" value="MET1490179.1"/>
    <property type="molecule type" value="Genomic_DNA"/>
</dbReference>
<comment type="caution">
    <text evidence="5">The sequence shown here is derived from an EMBL/GenBank/DDBJ whole genome shotgun (WGS) entry which is preliminary data.</text>
</comment>
<keyword evidence="2" id="KW-0964">Secreted</keyword>
<dbReference type="InterPro" id="IPR012334">
    <property type="entry name" value="Pectin_lyas_fold"/>
</dbReference>
<accession>A0ABV2CQI5</accession>
<reference evidence="5 6" key="1">
    <citation type="submission" date="2024-07" db="EMBL/GenBank/DDBJ databases">
        <title>Uliginosibacterium paludis KCTC:42655.</title>
        <authorList>
            <person name="Kim M.K."/>
        </authorList>
    </citation>
    <scope>NUCLEOTIDE SEQUENCE [LARGE SCALE GENOMIC DNA]</scope>
    <source>
        <strain evidence="5 6">KCTC 42655</strain>
    </source>
</reference>
<feature type="chain" id="PRO_5045414383" description="Pectate lyase domain-containing protein" evidence="3">
    <location>
        <begin position="20"/>
        <end position="381"/>
    </location>
</feature>
<name>A0ABV2CQI5_9RHOO</name>
<dbReference type="InterPro" id="IPR011050">
    <property type="entry name" value="Pectin_lyase_fold/virulence"/>
</dbReference>
<dbReference type="Proteomes" id="UP001548590">
    <property type="component" value="Unassembled WGS sequence"/>
</dbReference>
<evidence type="ECO:0000313" key="5">
    <source>
        <dbReference type="EMBL" id="MET1490179.1"/>
    </source>
</evidence>
<dbReference type="RefSeq" id="WP_353978382.1">
    <property type="nucleotide sequence ID" value="NZ_JBEWLZ010000004.1"/>
</dbReference>
<dbReference type="Gene3D" id="2.160.20.10">
    <property type="entry name" value="Single-stranded right-handed beta-helix, Pectin lyase-like"/>
    <property type="match status" value="1"/>
</dbReference>
<feature type="domain" description="Pectate lyase" evidence="4">
    <location>
        <begin position="50"/>
        <end position="312"/>
    </location>
</feature>
<evidence type="ECO:0000256" key="2">
    <source>
        <dbReference type="RuleBase" id="RU361173"/>
    </source>
</evidence>
<dbReference type="PANTHER" id="PTHR31683">
    <property type="entry name" value="PECTATE LYASE 18-RELATED"/>
    <property type="match status" value="1"/>
</dbReference>
<keyword evidence="2" id="KW-0624">Polysaccharide degradation</keyword>
<dbReference type="Pfam" id="PF00544">
    <property type="entry name" value="Pectate_lyase_4"/>
    <property type="match status" value="1"/>
</dbReference>
<keyword evidence="2" id="KW-0119">Carbohydrate metabolism</keyword>
<evidence type="ECO:0000256" key="3">
    <source>
        <dbReference type="SAM" id="SignalP"/>
    </source>
</evidence>
<evidence type="ECO:0000259" key="4">
    <source>
        <dbReference type="SMART" id="SM00656"/>
    </source>
</evidence>
<dbReference type="InterPro" id="IPR002022">
    <property type="entry name" value="Pec_lyase"/>
</dbReference>